<accession>A0A0L8FH04</accession>
<evidence type="ECO:0000256" key="1">
    <source>
        <dbReference type="SAM" id="Phobius"/>
    </source>
</evidence>
<gene>
    <name evidence="2" type="ORF">OCBIM_22020995mg</name>
</gene>
<sequence length="60" mass="6907">MLFVESVICTAVVWARVLIASIVLLLTCMWLCIRCVYNSLKIQIMQLIHVMSKVCVYCQL</sequence>
<name>A0A0L8FH04_OCTBM</name>
<protein>
    <submittedName>
        <fullName evidence="2">Uncharacterized protein</fullName>
    </submittedName>
</protein>
<keyword evidence="1" id="KW-0472">Membrane</keyword>
<dbReference type="EMBL" id="KQ431922">
    <property type="protein sequence ID" value="KOF62978.1"/>
    <property type="molecule type" value="Genomic_DNA"/>
</dbReference>
<feature type="transmembrane region" description="Helical" evidence="1">
    <location>
        <begin position="12"/>
        <end position="37"/>
    </location>
</feature>
<keyword evidence="1" id="KW-1133">Transmembrane helix</keyword>
<keyword evidence="1" id="KW-0812">Transmembrane</keyword>
<evidence type="ECO:0000313" key="2">
    <source>
        <dbReference type="EMBL" id="KOF62978.1"/>
    </source>
</evidence>
<reference evidence="2" key="1">
    <citation type="submission" date="2015-07" db="EMBL/GenBank/DDBJ databases">
        <title>MeaNS - Measles Nucleotide Surveillance Program.</title>
        <authorList>
            <person name="Tran T."/>
            <person name="Druce J."/>
        </authorList>
    </citation>
    <scope>NUCLEOTIDE SEQUENCE</scope>
    <source>
        <strain evidence="2">UCB-OBI-ISO-001</strain>
        <tissue evidence="2">Gonad</tissue>
    </source>
</reference>
<organism evidence="2">
    <name type="scientific">Octopus bimaculoides</name>
    <name type="common">California two-spotted octopus</name>
    <dbReference type="NCBI Taxonomy" id="37653"/>
    <lineage>
        <taxon>Eukaryota</taxon>
        <taxon>Metazoa</taxon>
        <taxon>Spiralia</taxon>
        <taxon>Lophotrochozoa</taxon>
        <taxon>Mollusca</taxon>
        <taxon>Cephalopoda</taxon>
        <taxon>Coleoidea</taxon>
        <taxon>Octopodiformes</taxon>
        <taxon>Octopoda</taxon>
        <taxon>Incirrata</taxon>
        <taxon>Octopodidae</taxon>
        <taxon>Octopus</taxon>
    </lineage>
</organism>
<proteinExistence type="predicted"/>
<dbReference type="AlphaFoldDB" id="A0A0L8FH04"/>